<feature type="domain" description="Insertion element IS150 protein InsJ-like helix-turn-helix" evidence="2">
    <location>
        <begin position="2"/>
        <end position="35"/>
    </location>
</feature>
<evidence type="ECO:0000259" key="2">
    <source>
        <dbReference type="Pfam" id="PF13518"/>
    </source>
</evidence>
<evidence type="ECO:0000313" key="4">
    <source>
        <dbReference type="Proteomes" id="UP001596074"/>
    </source>
</evidence>
<comment type="caution">
    <text evidence="3">The sequence shown here is derived from an EMBL/GenBank/DDBJ whole genome shotgun (WGS) entry which is preliminary data.</text>
</comment>
<dbReference type="InterPro" id="IPR055247">
    <property type="entry name" value="InsJ-like_HTH"/>
</dbReference>
<proteinExistence type="predicted"/>
<organism evidence="3 4">
    <name type="scientific">Actinomadura rugatobispora</name>
    <dbReference type="NCBI Taxonomy" id="1994"/>
    <lineage>
        <taxon>Bacteria</taxon>
        <taxon>Bacillati</taxon>
        <taxon>Actinomycetota</taxon>
        <taxon>Actinomycetes</taxon>
        <taxon>Streptosporangiales</taxon>
        <taxon>Thermomonosporaceae</taxon>
        <taxon>Actinomadura</taxon>
    </lineage>
</organism>
<evidence type="ECO:0000256" key="1">
    <source>
        <dbReference type="SAM" id="MobiDB-lite"/>
    </source>
</evidence>
<name>A0ABW1A549_9ACTN</name>
<evidence type="ECO:0000313" key="3">
    <source>
        <dbReference type="EMBL" id="MFC5750266.1"/>
    </source>
</evidence>
<dbReference type="EMBL" id="JBHSON010000052">
    <property type="protein sequence ID" value="MFC5750266.1"/>
    <property type="molecule type" value="Genomic_DNA"/>
</dbReference>
<feature type="region of interest" description="Disordered" evidence="1">
    <location>
        <begin position="166"/>
        <end position="192"/>
    </location>
</feature>
<dbReference type="RefSeq" id="WP_378286007.1">
    <property type="nucleotide sequence ID" value="NZ_JBHSON010000052.1"/>
</dbReference>
<gene>
    <name evidence="3" type="ORF">ACFPZN_31965</name>
</gene>
<dbReference type="Pfam" id="PF13518">
    <property type="entry name" value="HTH_28"/>
    <property type="match status" value="1"/>
</dbReference>
<accession>A0ABW1A549</accession>
<reference evidence="4" key="1">
    <citation type="journal article" date="2019" name="Int. J. Syst. Evol. Microbiol.">
        <title>The Global Catalogue of Microorganisms (GCM) 10K type strain sequencing project: providing services to taxonomists for standard genome sequencing and annotation.</title>
        <authorList>
            <consortium name="The Broad Institute Genomics Platform"/>
            <consortium name="The Broad Institute Genome Sequencing Center for Infectious Disease"/>
            <person name="Wu L."/>
            <person name="Ma J."/>
        </authorList>
    </citation>
    <scope>NUCLEOTIDE SEQUENCE [LARGE SCALE GENOMIC DNA]</scope>
    <source>
        <strain evidence="4">KCTC 42087</strain>
    </source>
</reference>
<dbReference type="Proteomes" id="UP001596074">
    <property type="component" value="Unassembled WGS sequence"/>
</dbReference>
<protein>
    <submittedName>
        <fullName evidence="3">Helix-turn-helix domain-containing protein</fullName>
    </submittedName>
</protein>
<keyword evidence="4" id="KW-1185">Reference proteome</keyword>
<sequence length="314" mass="34998">MAAELGVSRQYAHRRMGRFRHQGWDGLADRRSGPRFCPSRTPAQVDERVPAVRRELRAGPDRTPARPGPARTVTRTLHRHGVPALAACDPGTGQQIRASRMSPQRYEHAAPGEMIHLDVKLRTSADRHPGRYGCRPCTWPRLNKSRAWPTRLIAVVSPRCPPVRLQPVERGQEDPVPTWQGRALQPHPRARRAGPVSVLPAIARVAGEPSLGVPLRMIVPVRCGGGAAGAGRRHRTGGWGAFTRRSAPDDLSYALWRGCCWCCFGGLEEPGIARQRPVVPRRRGCSPTDHLVQQDHFSHLEMRPAYRWLADRLL</sequence>